<name>A0A644XE24_9ZZZZ</name>
<evidence type="ECO:0000313" key="1">
    <source>
        <dbReference type="EMBL" id="MPM14480.1"/>
    </source>
</evidence>
<reference evidence="1" key="1">
    <citation type="submission" date="2019-08" db="EMBL/GenBank/DDBJ databases">
        <authorList>
            <person name="Kucharzyk K."/>
            <person name="Murdoch R.W."/>
            <person name="Higgins S."/>
            <person name="Loffler F."/>
        </authorList>
    </citation>
    <scope>NUCLEOTIDE SEQUENCE</scope>
</reference>
<accession>A0A644XE24</accession>
<sequence>MNDLNQLLKRTVAVFCTFALLSTLSFAAEKHQPETAHGSLWLQTATGILVNGVELGVVSDNTQYQWLPYVDGTVYIPLRTVEELLGAESTWDETTAVLSLERTHKPYVRENRVDITKVEQSEEEINQRIEQYRQDRQMGIDVELRPDITLLLDGVERVLTNAQDEAIYPMVFRDVFYLPIRGVAELCDMEVIWLPGEPVVFSELAQHSFSQLYESYVPVGQGSQIHLYNTPTEAQLKSVRDYLKTANELYMQCVDATAAFPDTSVWTTEQAIAQLEVIASYGEQLRTLSAPDAPFFAWEVTRFRSIVWTDLLYRIVRYIDLLESEIASVETILPDFKDLYMLTALYTLRGQLEEGQRLLDAVKAGN</sequence>
<dbReference type="AlphaFoldDB" id="A0A644XE24"/>
<dbReference type="EMBL" id="VSSQ01002286">
    <property type="protein sequence ID" value="MPM14480.1"/>
    <property type="molecule type" value="Genomic_DNA"/>
</dbReference>
<organism evidence="1">
    <name type="scientific">bioreactor metagenome</name>
    <dbReference type="NCBI Taxonomy" id="1076179"/>
    <lineage>
        <taxon>unclassified sequences</taxon>
        <taxon>metagenomes</taxon>
        <taxon>ecological metagenomes</taxon>
    </lineage>
</organism>
<protein>
    <submittedName>
        <fullName evidence="1">Uncharacterized protein</fullName>
    </submittedName>
</protein>
<comment type="caution">
    <text evidence="1">The sequence shown here is derived from an EMBL/GenBank/DDBJ whole genome shotgun (WGS) entry which is preliminary data.</text>
</comment>
<proteinExistence type="predicted"/>
<gene>
    <name evidence="1" type="ORF">SDC9_60843</name>
</gene>